<feature type="domain" description="N-acetyltransferase" evidence="1">
    <location>
        <begin position="12"/>
        <end position="181"/>
    </location>
</feature>
<evidence type="ECO:0000313" key="3">
    <source>
        <dbReference type="Proteomes" id="UP000253383"/>
    </source>
</evidence>
<comment type="caution">
    <text evidence="2">The sequence shown here is derived from an EMBL/GenBank/DDBJ whole genome shotgun (WGS) entry which is preliminary data.</text>
</comment>
<keyword evidence="3" id="KW-1185">Reference proteome</keyword>
<dbReference type="AlphaFoldDB" id="A0A368JJC6"/>
<dbReference type="Proteomes" id="UP000253383">
    <property type="component" value="Unassembled WGS sequence"/>
</dbReference>
<dbReference type="SUPFAM" id="SSF55729">
    <property type="entry name" value="Acyl-CoA N-acyltransferases (Nat)"/>
    <property type="match status" value="1"/>
</dbReference>
<dbReference type="PROSITE" id="PS51186">
    <property type="entry name" value="GNAT"/>
    <property type="match status" value="1"/>
</dbReference>
<dbReference type="InterPro" id="IPR000182">
    <property type="entry name" value="GNAT_dom"/>
</dbReference>
<evidence type="ECO:0000313" key="2">
    <source>
        <dbReference type="EMBL" id="RCR67769.1"/>
    </source>
</evidence>
<organism evidence="2 3">
    <name type="scientific">Larkinella punicea</name>
    <dbReference type="NCBI Taxonomy" id="2315727"/>
    <lineage>
        <taxon>Bacteria</taxon>
        <taxon>Pseudomonadati</taxon>
        <taxon>Bacteroidota</taxon>
        <taxon>Cytophagia</taxon>
        <taxon>Cytophagales</taxon>
        <taxon>Spirosomataceae</taxon>
        <taxon>Larkinella</taxon>
    </lineage>
</organism>
<name>A0A368JJC6_9BACT</name>
<gene>
    <name evidence="2" type="ORF">DUE52_20435</name>
</gene>
<protein>
    <submittedName>
        <fullName evidence="2">GNAT family N-acetyltransferase</fullName>
    </submittedName>
</protein>
<accession>A0A368JJC6</accession>
<evidence type="ECO:0000259" key="1">
    <source>
        <dbReference type="PROSITE" id="PS51186"/>
    </source>
</evidence>
<sequence>MESMIAEEYCLEKVTYPDRMDEIGVLRVRAWINEPGANPLFFSNRTWIEPLDQTAYHWVITRNGVIVAAARMNIHETIETAPYSFLLPKNESRFRFENQTIASFSRMVIDPLFRGNGFAEQLDRARIRMAEKKNVDVIVASTQLNFRIRALTKLGFSTVCELRNAPERPDWPLYFMQYDLKKQFADVPAGLSL</sequence>
<proteinExistence type="predicted"/>
<dbReference type="GO" id="GO:0016747">
    <property type="term" value="F:acyltransferase activity, transferring groups other than amino-acyl groups"/>
    <property type="evidence" value="ECO:0007669"/>
    <property type="project" value="InterPro"/>
</dbReference>
<dbReference type="Gene3D" id="3.40.630.30">
    <property type="match status" value="1"/>
</dbReference>
<dbReference type="OrthoDB" id="942673at2"/>
<dbReference type="EMBL" id="QOWE01000017">
    <property type="protein sequence ID" value="RCR67769.1"/>
    <property type="molecule type" value="Genomic_DNA"/>
</dbReference>
<keyword evidence="2" id="KW-0808">Transferase</keyword>
<dbReference type="InterPro" id="IPR016181">
    <property type="entry name" value="Acyl_CoA_acyltransferase"/>
</dbReference>
<reference evidence="2 3" key="1">
    <citation type="submission" date="2018-07" db="EMBL/GenBank/DDBJ databases">
        <title>Genome analysis of Larkinella rosea.</title>
        <authorList>
            <person name="Zhou Z."/>
            <person name="Wang G."/>
        </authorList>
    </citation>
    <scope>NUCLEOTIDE SEQUENCE [LARGE SCALE GENOMIC DNA]</scope>
    <source>
        <strain evidence="3">zzj9</strain>
    </source>
</reference>
<dbReference type="Pfam" id="PF00583">
    <property type="entry name" value="Acetyltransf_1"/>
    <property type="match status" value="1"/>
</dbReference>